<dbReference type="RefSeq" id="WP_275471506.1">
    <property type="nucleotide sequence ID" value="NZ_JAPDSH010000004.1"/>
</dbReference>
<name>A0ABT5X1Q2_9ENTE</name>
<comment type="caution">
    <text evidence="2">The sequence shown here is derived from an EMBL/GenBank/DDBJ whole genome shotgun (WGS) entry which is preliminary data.</text>
</comment>
<dbReference type="InterPro" id="IPR000212">
    <property type="entry name" value="DNA_helicase_UvrD/REP"/>
</dbReference>
<sequence length="628" mass="72697">MILDSLKREGNDVSVSIEPKQEDWSNLKTKLTEGEMTIVTRIKKLFESSNRTIELFIQPNINGLRPDIICIEKSNGTVKGGIWIIEVKDWDLTHFSIKNDSWIFDDTYEKKSPIKQVEQYRNEIIDISNTLKFKLLVNTKSPSNYLVKTAVYFHTDTRIAYDSIYTEVIFKGVTDEELSKFFVSTSRDSLELETYNSVKQYLGYLESDFETPEFSGDSKQTRILSEFNSGFKRKKIIGPAGSGKTELLAQMVASELMNGKEVLVLTFNITLRRFLHDRIRNALKKKVEKSHLTIDNYHRFVNKQCQQATGKRLGWSEQAYKDVNMFGNDNSESLPKFDAIFIDEYQDYCTEWATVVEKNFLVENGSFVVLGDANQNIYKRELEGKILPRVSIIGRPNELNVSHRSINAITKISKAYQQEFLAGMYDTPEIEIEQLNMFEVSEGTIFLTNETELDSFFKKVNTFLEKENIIPNRVSIIGFTKEKLRDYIDSYNKCCLEQDGMRPRTITNQSRTVCSNKEYNLLSCNESKVKQFERTLKSNFKPNYGTTKAITVNSLKGSETDVGIVILDDLINMSLDKNDNFEELLYTTITRARNYLIIYYNERENYPEKVKEFIEFLKNNENVRLIAG</sequence>
<organism evidence="2 3">
    <name type="scientific">Vagococcus proximus</name>
    <dbReference type="NCBI Taxonomy" id="2991417"/>
    <lineage>
        <taxon>Bacteria</taxon>
        <taxon>Bacillati</taxon>
        <taxon>Bacillota</taxon>
        <taxon>Bacilli</taxon>
        <taxon>Lactobacillales</taxon>
        <taxon>Enterococcaceae</taxon>
        <taxon>Vagococcus</taxon>
    </lineage>
</organism>
<protein>
    <submittedName>
        <fullName evidence="2">AAA family ATPase</fullName>
    </submittedName>
</protein>
<dbReference type="SUPFAM" id="SSF52540">
    <property type="entry name" value="P-loop containing nucleoside triphosphate hydrolases"/>
    <property type="match status" value="1"/>
</dbReference>
<dbReference type="CDD" id="cd18809">
    <property type="entry name" value="SF1_C_RecD"/>
    <property type="match status" value="1"/>
</dbReference>
<feature type="domain" description="UvrD-like helicase C-terminal" evidence="1">
    <location>
        <begin position="549"/>
        <end position="599"/>
    </location>
</feature>
<keyword evidence="3" id="KW-1185">Reference proteome</keyword>
<dbReference type="EMBL" id="JAPDSH010000004">
    <property type="protein sequence ID" value="MDF0479917.1"/>
    <property type="molecule type" value="Genomic_DNA"/>
</dbReference>
<dbReference type="InterPro" id="IPR027417">
    <property type="entry name" value="P-loop_NTPase"/>
</dbReference>
<evidence type="ECO:0000313" key="3">
    <source>
        <dbReference type="Proteomes" id="UP001147148"/>
    </source>
</evidence>
<dbReference type="PANTHER" id="PTHR11070">
    <property type="entry name" value="UVRD / RECB / PCRA DNA HELICASE FAMILY MEMBER"/>
    <property type="match status" value="1"/>
</dbReference>
<dbReference type="Pfam" id="PF13245">
    <property type="entry name" value="AAA_19"/>
    <property type="match status" value="1"/>
</dbReference>
<evidence type="ECO:0000313" key="2">
    <source>
        <dbReference type="EMBL" id="MDF0479917.1"/>
    </source>
</evidence>
<dbReference type="PANTHER" id="PTHR11070:SF2">
    <property type="entry name" value="ATP-DEPENDENT DNA HELICASE SRS2"/>
    <property type="match status" value="1"/>
</dbReference>
<reference evidence="2" key="1">
    <citation type="submission" date="2022-10" db="EMBL/GenBank/DDBJ databases">
        <title>Vagococcus sp. isolated from poultry meat.</title>
        <authorList>
            <person name="Johansson P."/>
            <person name="Bjorkroth J."/>
        </authorList>
    </citation>
    <scope>NUCLEOTIDE SEQUENCE</scope>
    <source>
        <strain evidence="2">PNs007</strain>
    </source>
</reference>
<proteinExistence type="predicted"/>
<evidence type="ECO:0000259" key="1">
    <source>
        <dbReference type="Pfam" id="PF13538"/>
    </source>
</evidence>
<accession>A0ABT5X1Q2</accession>
<dbReference type="Gene3D" id="3.40.50.300">
    <property type="entry name" value="P-loop containing nucleotide triphosphate hydrolases"/>
    <property type="match status" value="2"/>
</dbReference>
<dbReference type="Pfam" id="PF13538">
    <property type="entry name" value="UvrD_C_2"/>
    <property type="match status" value="1"/>
</dbReference>
<gene>
    <name evidence="2" type="ORF">OL233_06385</name>
</gene>
<dbReference type="InterPro" id="IPR027785">
    <property type="entry name" value="UvrD-like_helicase_C"/>
</dbReference>
<dbReference type="Proteomes" id="UP001147148">
    <property type="component" value="Unassembled WGS sequence"/>
</dbReference>